<organism evidence="12 13">
    <name type="scientific">Coemansia guatemalensis</name>
    <dbReference type="NCBI Taxonomy" id="2761395"/>
    <lineage>
        <taxon>Eukaryota</taxon>
        <taxon>Fungi</taxon>
        <taxon>Fungi incertae sedis</taxon>
        <taxon>Zoopagomycota</taxon>
        <taxon>Kickxellomycotina</taxon>
        <taxon>Kickxellomycetes</taxon>
        <taxon>Kickxellales</taxon>
        <taxon>Kickxellaceae</taxon>
        <taxon>Coemansia</taxon>
    </lineage>
</organism>
<dbReference type="GO" id="GO:0052861">
    <property type="term" value="F:endo-1,3(4)-beta-glucanase activity"/>
    <property type="evidence" value="ECO:0007669"/>
    <property type="project" value="InterPro"/>
</dbReference>
<dbReference type="Pfam" id="PF03639">
    <property type="entry name" value="Glyco_hydro_81"/>
    <property type="match status" value="1"/>
</dbReference>
<evidence type="ECO:0000313" key="13">
    <source>
        <dbReference type="Proteomes" id="UP001140094"/>
    </source>
</evidence>
<comment type="similarity">
    <text evidence="2">Belongs to the glycosyl hydrolase 81 family.</text>
</comment>
<proteinExistence type="inferred from homology"/>
<evidence type="ECO:0000259" key="11">
    <source>
        <dbReference type="Pfam" id="PF17652"/>
    </source>
</evidence>
<feature type="region of interest" description="Disordered" evidence="9">
    <location>
        <begin position="27"/>
        <end position="55"/>
    </location>
</feature>
<keyword evidence="7" id="KW-0961">Cell wall biogenesis/degradation</keyword>
<dbReference type="EMBL" id="JANBUO010002269">
    <property type="protein sequence ID" value="KAJ2795200.1"/>
    <property type="molecule type" value="Genomic_DNA"/>
</dbReference>
<sequence length="607" mass="66758">MPLSDRIRRLAEKFATPPQHTTVANNRNASAANNSRMCPPQVHSAEAPETPTLSWSTASPEDILVKRVSQNTYRVKRNLLDEGLAARPIPTNAWWENLIVENGDQPVVTAPYMIKCVDNAVVICAPTALNQPNFVASIWHDDWKLALPDCQRKVVAFDNLSVTVGYSGPITAKVPLVKGSVFATVLIEDPAAVTLSTIHAITSVDTSHGSGVSIVQLNNGATWLIYCESGAAVQQSGMSALTFTESVHGAVRLALVNNSDQAIKALCLAKDTVPIGGKVGIEASEDSADFSINWKVRDADISDALIMCALPHHQHSLNNAQWVDGTGEFWSSKGNMRMVRGSQWHWTETIEPLGFAGQTPLTELHKDRLRTLVKADAEALPADTGVLPPDPYFFGKALARAARIALIADEVGDIDSRDLALQRATAWMEPWLAGTNSNRLVYDTEWKGYCTQAGLNDPGADFGQGRYNDHHFHYGYFVYAAAVLSKLTPNWSESRLDVLDLFVRDYCNPSACDPAFPFMRHFDFFEGHSWAAGLFAFADSRNQESTSEAINSYYAAYLYALATGRYEIAQYVHAVLQLEARTTRTYWHIGDVASDIYPAEYTNDKAI</sequence>
<dbReference type="GO" id="GO:0071555">
    <property type="term" value="P:cell wall organization"/>
    <property type="evidence" value="ECO:0007669"/>
    <property type="project" value="UniProtKB-KW"/>
</dbReference>
<keyword evidence="5" id="KW-0119">Carbohydrate metabolism</keyword>
<protein>
    <recommendedName>
        <fullName evidence="3">glucan endo-1,3-beta-D-glucosidase</fullName>
        <ecNumber evidence="3">3.2.1.39</ecNumber>
    </recommendedName>
</protein>
<dbReference type="OrthoDB" id="4473401at2759"/>
<dbReference type="Pfam" id="PF17652">
    <property type="entry name" value="Glyco_hydro81C"/>
    <property type="match status" value="1"/>
</dbReference>
<dbReference type="InterPro" id="IPR040720">
    <property type="entry name" value="GH81_C"/>
</dbReference>
<comment type="catalytic activity">
    <reaction evidence="1">
        <text>Hydrolysis of (1-&gt;3)-beta-D-glucosidic linkages in (1-&gt;3)-beta-D-glucans.</text>
        <dbReference type="EC" id="3.2.1.39"/>
    </reaction>
</comment>
<gene>
    <name evidence="12" type="ORF">H4R20_005958</name>
</gene>
<dbReference type="Proteomes" id="UP001140094">
    <property type="component" value="Unassembled WGS sequence"/>
</dbReference>
<evidence type="ECO:0000256" key="8">
    <source>
        <dbReference type="ARBA" id="ARBA00023326"/>
    </source>
</evidence>
<evidence type="ECO:0000256" key="4">
    <source>
        <dbReference type="ARBA" id="ARBA00022801"/>
    </source>
</evidence>
<evidence type="ECO:0000256" key="6">
    <source>
        <dbReference type="ARBA" id="ARBA00023295"/>
    </source>
</evidence>
<dbReference type="AlphaFoldDB" id="A0A9W8HT88"/>
<evidence type="ECO:0000256" key="2">
    <source>
        <dbReference type="ARBA" id="ARBA00010730"/>
    </source>
</evidence>
<keyword evidence="13" id="KW-1185">Reference proteome</keyword>
<dbReference type="InterPro" id="IPR005200">
    <property type="entry name" value="Endo-beta-glucanase"/>
</dbReference>
<evidence type="ECO:0000256" key="7">
    <source>
        <dbReference type="ARBA" id="ARBA00023316"/>
    </source>
</evidence>
<comment type="caution">
    <text evidence="12">The sequence shown here is derived from an EMBL/GenBank/DDBJ whole genome shotgun (WGS) entry which is preliminary data.</text>
</comment>
<dbReference type="PANTHER" id="PTHR31983:SF0">
    <property type="entry name" value="GLUCAN ENDO-1,3-BETA-D-GLUCOSIDASE 2"/>
    <property type="match status" value="1"/>
</dbReference>
<feature type="domain" description="Glycosyl hydrolase family 81 N-terminal" evidence="10">
    <location>
        <begin position="86"/>
        <end position="352"/>
    </location>
</feature>
<evidence type="ECO:0000313" key="12">
    <source>
        <dbReference type="EMBL" id="KAJ2795200.1"/>
    </source>
</evidence>
<dbReference type="InterPro" id="IPR040451">
    <property type="entry name" value="GH81_N"/>
</dbReference>
<evidence type="ECO:0000259" key="10">
    <source>
        <dbReference type="Pfam" id="PF03639"/>
    </source>
</evidence>
<dbReference type="EC" id="3.2.1.39" evidence="3"/>
<feature type="compositionally biased region" description="Low complexity" evidence="9">
    <location>
        <begin position="27"/>
        <end position="36"/>
    </location>
</feature>
<keyword evidence="8" id="KW-0624">Polysaccharide degradation</keyword>
<feature type="non-terminal residue" evidence="12">
    <location>
        <position position="607"/>
    </location>
</feature>
<keyword evidence="6" id="KW-0326">Glycosidase</keyword>
<accession>A0A9W8HT88</accession>
<evidence type="ECO:0000256" key="1">
    <source>
        <dbReference type="ARBA" id="ARBA00000382"/>
    </source>
</evidence>
<dbReference type="GO" id="GO:0000272">
    <property type="term" value="P:polysaccharide catabolic process"/>
    <property type="evidence" value="ECO:0007669"/>
    <property type="project" value="UniProtKB-KW"/>
</dbReference>
<evidence type="ECO:0000256" key="9">
    <source>
        <dbReference type="SAM" id="MobiDB-lite"/>
    </source>
</evidence>
<dbReference type="Gene3D" id="2.70.98.30">
    <property type="entry name" value="Golgi alpha-mannosidase II, domain 4"/>
    <property type="match status" value="1"/>
</dbReference>
<evidence type="ECO:0000256" key="3">
    <source>
        <dbReference type="ARBA" id="ARBA00012780"/>
    </source>
</evidence>
<evidence type="ECO:0000256" key="5">
    <source>
        <dbReference type="ARBA" id="ARBA00023277"/>
    </source>
</evidence>
<dbReference type="GO" id="GO:0042973">
    <property type="term" value="F:glucan endo-1,3-beta-D-glucosidase activity"/>
    <property type="evidence" value="ECO:0007669"/>
    <property type="project" value="UniProtKB-EC"/>
</dbReference>
<dbReference type="PANTHER" id="PTHR31983">
    <property type="entry name" value="ENDO-1,3(4)-BETA-GLUCANASE 1"/>
    <property type="match status" value="1"/>
</dbReference>
<keyword evidence="4" id="KW-0378">Hydrolase</keyword>
<name>A0A9W8HT88_9FUNG</name>
<feature type="domain" description="Glycosyl hydrolase family 81 C-terminal" evidence="11">
    <location>
        <begin position="391"/>
        <end position="605"/>
    </location>
</feature>
<reference evidence="12" key="1">
    <citation type="submission" date="2022-07" db="EMBL/GenBank/DDBJ databases">
        <title>Phylogenomic reconstructions and comparative analyses of Kickxellomycotina fungi.</title>
        <authorList>
            <person name="Reynolds N.K."/>
            <person name="Stajich J.E."/>
            <person name="Barry K."/>
            <person name="Grigoriev I.V."/>
            <person name="Crous P."/>
            <person name="Smith M.E."/>
        </authorList>
    </citation>
    <scope>NUCLEOTIDE SEQUENCE</scope>
    <source>
        <strain evidence="12">NRRL 1565</strain>
    </source>
</reference>
<dbReference type="PROSITE" id="PS52008">
    <property type="entry name" value="GH81"/>
    <property type="match status" value="1"/>
</dbReference>